<dbReference type="Pfam" id="PF13432">
    <property type="entry name" value="TPR_16"/>
    <property type="match status" value="2"/>
</dbReference>
<feature type="repeat" description="TPR" evidence="4">
    <location>
        <begin position="646"/>
        <end position="679"/>
    </location>
</feature>
<feature type="repeat" description="TPR" evidence="4">
    <location>
        <begin position="925"/>
        <end position="958"/>
    </location>
</feature>
<feature type="repeat" description="TPR" evidence="4">
    <location>
        <begin position="783"/>
        <end position="816"/>
    </location>
</feature>
<dbReference type="Proteomes" id="UP001157974">
    <property type="component" value="Unassembled WGS sequence"/>
</dbReference>
<name>A0AAV8UMY8_9RHOD</name>
<dbReference type="GO" id="GO:0003727">
    <property type="term" value="F:single-stranded RNA binding"/>
    <property type="evidence" value="ECO:0007669"/>
    <property type="project" value="TreeGrafter"/>
</dbReference>
<keyword evidence="4" id="KW-0802">TPR repeat</keyword>
<evidence type="ECO:0000256" key="3">
    <source>
        <dbReference type="ARBA" id="ARBA00023242"/>
    </source>
</evidence>
<dbReference type="InterPro" id="IPR055430">
    <property type="entry name" value="HAT_Syf1_CNRKL1_C"/>
</dbReference>
<evidence type="ECO:0000256" key="1">
    <source>
        <dbReference type="ARBA" id="ARBA00004123"/>
    </source>
</evidence>
<dbReference type="Pfam" id="PF23231">
    <property type="entry name" value="HAT_Syf1_CNRKL1_C"/>
    <property type="match status" value="1"/>
</dbReference>
<dbReference type="EMBL" id="JAMWBK010000010">
    <property type="protein sequence ID" value="KAJ8902021.1"/>
    <property type="molecule type" value="Genomic_DNA"/>
</dbReference>
<dbReference type="Gene3D" id="1.25.40.10">
    <property type="entry name" value="Tetratricopeptide repeat domain"/>
    <property type="match status" value="5"/>
</dbReference>
<reference evidence="7 8" key="1">
    <citation type="journal article" date="2023" name="Nat. Commun.">
        <title>Origin of minicircular mitochondrial genomes in red algae.</title>
        <authorList>
            <person name="Lee Y."/>
            <person name="Cho C.H."/>
            <person name="Lee Y.M."/>
            <person name="Park S.I."/>
            <person name="Yang J.H."/>
            <person name="West J.A."/>
            <person name="Bhattacharya D."/>
            <person name="Yoon H.S."/>
        </authorList>
    </citation>
    <scope>NUCLEOTIDE SEQUENCE [LARGE SCALE GENOMIC DNA]</scope>
    <source>
        <strain evidence="7 8">CCMP1338</strain>
        <tissue evidence="7">Whole cell</tissue>
    </source>
</reference>
<evidence type="ECO:0000313" key="7">
    <source>
        <dbReference type="EMBL" id="KAJ8902021.1"/>
    </source>
</evidence>
<feature type="repeat" description="TPR" evidence="4">
    <location>
        <begin position="680"/>
        <end position="713"/>
    </location>
</feature>
<dbReference type="GO" id="GO:0005634">
    <property type="term" value="C:nucleus"/>
    <property type="evidence" value="ECO:0007669"/>
    <property type="project" value="UniProtKB-SubCell"/>
</dbReference>
<dbReference type="Pfam" id="PF13431">
    <property type="entry name" value="TPR_17"/>
    <property type="match status" value="1"/>
</dbReference>
<evidence type="ECO:0000256" key="5">
    <source>
        <dbReference type="SAM" id="MobiDB-lite"/>
    </source>
</evidence>
<feature type="region of interest" description="Disordered" evidence="5">
    <location>
        <begin position="27"/>
        <end position="50"/>
    </location>
</feature>
<dbReference type="InterPro" id="IPR044624">
    <property type="entry name" value="Mbb1-like"/>
</dbReference>
<comment type="caution">
    <text evidence="7">The sequence shown here is derived from an EMBL/GenBank/DDBJ whole genome shotgun (WGS) entry which is preliminary data.</text>
</comment>
<dbReference type="PANTHER" id="PTHR44917">
    <property type="entry name" value="PROTEIN HIGH CHLOROPHYLL FLUORESCENT 107"/>
    <property type="match status" value="1"/>
</dbReference>
<feature type="repeat" description="TPR" evidence="4">
    <location>
        <begin position="386"/>
        <end position="419"/>
    </location>
</feature>
<evidence type="ECO:0000313" key="8">
    <source>
        <dbReference type="Proteomes" id="UP001157974"/>
    </source>
</evidence>
<sequence length="1007" mass="112831">MSMSFLSSSGTVRDLRGGRQRPLIVKYSMKGDPAPGNSLPKRRGDSSKPWRDRKLPELWAIARETPNDGKLWVEIAKREISTESKRQALKSGLEYNERNAYLWHMLGMVYWREGSQGKADAVFAEAIRKCEPGSRAAIFQAKALLLKETSRSNSDKVISLLEEGLTDDDKHGPLYVALANHYEEIGKNEMAHETFEKGARKASKHAAVWRAWGNFEQKQGHLHDARGKWERATQISPHEPRSWLNYAELERQIGSDTNACSILREALKRNPGSSEIRVMLAKVVENLEGPAEARLILQAEIQSAERAEKNTSGLVLRALGSLEAREGNIGKAREYYSILAGRPARFGDAEIIKALHAWALLEVKQGNSKEAGLILGRGTSISPRDAGIWRAIAELETRQRNFNQARDAFQRAVSAQPSDPRLWLAWGRMEMSAQADSRACELLEKASQASAREHTLPMRQYREVKRVQCDALREMAALAMRAGDFKLCRERCITATKKDPSNAHAWRDLADVSMKENGLAAMRAVYDKAIRSVPQSTHPKLYHWLGLEERRCGDPNRARIAFEKAIGADESYISTWTSWALLEKETGNLEESCTIFERAAEVASRKNLRVPFLFMTWGRVLDREVGDIDRARVVYRQGLDQNKGFSPLYQAWGQLEERQGDISTARELYGKAYEADPHNGSLWQSAALLEAQQRNLQTARDLFEKGISMDPRNAALYVSYAVVEARQAGNVGVARDLFKKATSVDPKFALAWHAWGAAEFREGNLDAAERLYKQAGKLDEGDPVCWHALGMLYRSRGHLDLARDYFRKALVVDSKHALSYQSLALLEAKEPHGLGFQAARRILREATTIVNVRDGWPVWQTWAVLEADAGNIDEAQDILQAAIEEVPNCAQLYQAYAVLKRDKSDYDEARRLFDAGARASPKDSAPVYSAWGKMEEDCGYVERARELYQKGIEVNPSNSVCWNLYAALEASEGNSDEAERLKFVASGFSDDSDGGATSSSLVEADGY</sequence>
<dbReference type="InterPro" id="IPR019734">
    <property type="entry name" value="TPR_rpt"/>
</dbReference>
<protein>
    <recommendedName>
        <fullName evidence="6">Pre-mRNA-splicing factor Syf1/CRNKL1-like C-terminal HAT-repeats domain-containing protein</fullName>
    </recommendedName>
</protein>
<comment type="subcellular location">
    <subcellularLocation>
        <location evidence="1">Nucleus</location>
    </subcellularLocation>
</comment>
<feature type="repeat" description="TPR" evidence="4">
    <location>
        <begin position="749"/>
        <end position="782"/>
    </location>
</feature>
<proteinExistence type="predicted"/>
<keyword evidence="8" id="KW-1185">Reference proteome</keyword>
<feature type="domain" description="Pre-mRNA-splicing factor Syf1/CRNKL1-like C-terminal HAT-repeats" evidence="6">
    <location>
        <begin position="578"/>
        <end position="769"/>
    </location>
</feature>
<evidence type="ECO:0000259" key="6">
    <source>
        <dbReference type="Pfam" id="PF23231"/>
    </source>
</evidence>
<gene>
    <name evidence="7" type="ORF">NDN08_004222</name>
</gene>
<dbReference type="AlphaFoldDB" id="A0AAV8UMY8"/>
<accession>A0AAV8UMY8</accession>
<evidence type="ECO:0000256" key="2">
    <source>
        <dbReference type="ARBA" id="ARBA00022737"/>
    </source>
</evidence>
<keyword evidence="2" id="KW-0677">Repeat</keyword>
<dbReference type="GO" id="GO:0006417">
    <property type="term" value="P:regulation of translation"/>
    <property type="evidence" value="ECO:0007669"/>
    <property type="project" value="TreeGrafter"/>
</dbReference>
<evidence type="ECO:0000256" key="4">
    <source>
        <dbReference type="PROSITE-ProRule" id="PRU00339"/>
    </source>
</evidence>
<dbReference type="SUPFAM" id="SSF48452">
    <property type="entry name" value="TPR-like"/>
    <property type="match status" value="4"/>
</dbReference>
<dbReference type="InterPro" id="IPR011990">
    <property type="entry name" value="TPR-like_helical_dom_sf"/>
</dbReference>
<keyword evidence="3" id="KW-0539">Nucleus</keyword>
<dbReference type="GO" id="GO:0006397">
    <property type="term" value="P:mRNA processing"/>
    <property type="evidence" value="ECO:0007669"/>
    <property type="project" value="InterPro"/>
</dbReference>
<dbReference type="PROSITE" id="PS50005">
    <property type="entry name" value="TPR"/>
    <property type="match status" value="6"/>
</dbReference>
<dbReference type="SMART" id="SM00028">
    <property type="entry name" value="TPR"/>
    <property type="match status" value="16"/>
</dbReference>
<dbReference type="SUPFAM" id="SSF81901">
    <property type="entry name" value="HCP-like"/>
    <property type="match status" value="1"/>
</dbReference>
<dbReference type="SMART" id="SM00386">
    <property type="entry name" value="HAT"/>
    <property type="match status" value="17"/>
</dbReference>
<dbReference type="InterPro" id="IPR003107">
    <property type="entry name" value="HAT"/>
</dbReference>
<feature type="compositionally biased region" description="Low complexity" evidence="5">
    <location>
        <begin position="987"/>
        <end position="1000"/>
    </location>
</feature>
<dbReference type="Pfam" id="PF13181">
    <property type="entry name" value="TPR_8"/>
    <property type="match status" value="3"/>
</dbReference>
<organism evidence="7 8">
    <name type="scientific">Rhodosorus marinus</name>
    <dbReference type="NCBI Taxonomy" id="101924"/>
    <lineage>
        <taxon>Eukaryota</taxon>
        <taxon>Rhodophyta</taxon>
        <taxon>Stylonematophyceae</taxon>
        <taxon>Stylonematales</taxon>
        <taxon>Stylonemataceae</taxon>
        <taxon>Rhodosorus</taxon>
    </lineage>
</organism>
<dbReference type="Pfam" id="PF13428">
    <property type="entry name" value="TPR_14"/>
    <property type="match status" value="2"/>
</dbReference>
<dbReference type="GO" id="GO:0003729">
    <property type="term" value="F:mRNA binding"/>
    <property type="evidence" value="ECO:0007669"/>
    <property type="project" value="InterPro"/>
</dbReference>
<dbReference type="PANTHER" id="PTHR44917:SF1">
    <property type="entry name" value="PROTEIN HIGH CHLOROPHYLL FLUORESCENT 107"/>
    <property type="match status" value="1"/>
</dbReference>
<feature type="region of interest" description="Disordered" evidence="5">
    <location>
        <begin position="987"/>
        <end position="1007"/>
    </location>
</feature>